<sequence length="77" mass="8936">MSVVDKNNNEVDSLGSRFERVFYRYFAWFPILTLPMLVWDLMAAGDMAPGLIIGLIHAVLVFRFVSVNNVPSWFRRK</sequence>
<dbReference type="EMBL" id="HF680312">
    <property type="protein sequence ID" value="CCU74070.1"/>
    <property type="molecule type" value="Genomic_DNA"/>
</dbReference>
<dbReference type="STRING" id="187493.CN03_00420"/>
<keyword evidence="1" id="KW-0812">Transmembrane</keyword>
<dbReference type="KEGG" id="tol:TOL_3687"/>
<keyword evidence="1" id="KW-1133">Transmembrane helix</keyword>
<dbReference type="RefSeq" id="WP_015488770.1">
    <property type="nucleotide sequence ID" value="NC_020888.1"/>
</dbReference>
<organism evidence="2 3">
    <name type="scientific">Thalassolituus oleivorans MIL-1</name>
    <dbReference type="NCBI Taxonomy" id="1298593"/>
    <lineage>
        <taxon>Bacteria</taxon>
        <taxon>Pseudomonadati</taxon>
        <taxon>Pseudomonadota</taxon>
        <taxon>Gammaproteobacteria</taxon>
        <taxon>Oceanospirillales</taxon>
        <taxon>Oceanospirillaceae</taxon>
        <taxon>Thalassolituus</taxon>
    </lineage>
</organism>
<feature type="transmembrane region" description="Helical" evidence="1">
    <location>
        <begin position="51"/>
        <end position="70"/>
    </location>
</feature>
<dbReference type="GeneID" id="79178378"/>
<protein>
    <submittedName>
        <fullName evidence="2">Uncharacterized protein</fullName>
    </submittedName>
</protein>
<reference evidence="2 3" key="1">
    <citation type="journal article" date="2013" name="Genome Announc.">
        <title>Genome Sequence of Thalassolituus oleivorans MIL-1 (DSM 14913T).</title>
        <authorList>
            <person name="Golyshin P.N."/>
            <person name="Werner J."/>
            <person name="Chernikova T.N."/>
            <person name="Tran H."/>
            <person name="Ferrer M."/>
            <person name="Yakimov M.M."/>
            <person name="Teeling H."/>
            <person name="Golyshina O.V."/>
        </authorList>
    </citation>
    <scope>NUCLEOTIDE SEQUENCE [LARGE SCALE GENOMIC DNA]</scope>
    <source>
        <strain evidence="2 3">MIL-1</strain>
    </source>
</reference>
<accession>M5DWX5</accession>
<evidence type="ECO:0000313" key="3">
    <source>
        <dbReference type="Proteomes" id="UP000011866"/>
    </source>
</evidence>
<feature type="transmembrane region" description="Helical" evidence="1">
    <location>
        <begin position="21"/>
        <end position="39"/>
    </location>
</feature>
<name>M5DWX5_9GAMM</name>
<dbReference type="AlphaFoldDB" id="M5DWX5"/>
<keyword evidence="1" id="KW-0472">Membrane</keyword>
<evidence type="ECO:0000313" key="2">
    <source>
        <dbReference type="EMBL" id="CCU74070.1"/>
    </source>
</evidence>
<gene>
    <name evidence="2" type="ORF">TOL_3687</name>
</gene>
<evidence type="ECO:0000256" key="1">
    <source>
        <dbReference type="SAM" id="Phobius"/>
    </source>
</evidence>
<dbReference type="HOGENOM" id="CLU_2636848_0_0_6"/>
<dbReference type="Proteomes" id="UP000011866">
    <property type="component" value="Chromosome"/>
</dbReference>
<proteinExistence type="predicted"/>
<keyword evidence="3" id="KW-1185">Reference proteome</keyword>